<dbReference type="InterPro" id="IPR050595">
    <property type="entry name" value="Bact_response_regulator"/>
</dbReference>
<dbReference type="Gene3D" id="3.40.50.2300">
    <property type="match status" value="1"/>
</dbReference>
<dbReference type="FunFam" id="3.40.50.2300:FF:000001">
    <property type="entry name" value="DNA-binding response regulator PhoB"/>
    <property type="match status" value="1"/>
</dbReference>
<keyword evidence="4" id="KW-0238">DNA-binding</keyword>
<dbReference type="PROSITE" id="PS50110">
    <property type="entry name" value="RESPONSE_REGULATORY"/>
    <property type="match status" value="1"/>
</dbReference>
<organism evidence="8 9">
    <name type="scientific">Candidatus Buchananbacteria bacterium RIFCSPHIGHO2_01_FULL_39_8</name>
    <dbReference type="NCBI Taxonomy" id="1797533"/>
    <lineage>
        <taxon>Bacteria</taxon>
        <taxon>Candidatus Buchananiibacteriota</taxon>
    </lineage>
</organism>
<evidence type="ECO:0000256" key="3">
    <source>
        <dbReference type="ARBA" id="ARBA00023015"/>
    </source>
</evidence>
<protein>
    <recommendedName>
        <fullName evidence="7">Response regulatory domain-containing protein</fullName>
    </recommendedName>
</protein>
<dbReference type="GO" id="GO:0003677">
    <property type="term" value="F:DNA binding"/>
    <property type="evidence" value="ECO:0007669"/>
    <property type="project" value="UniProtKB-KW"/>
</dbReference>
<keyword evidence="3" id="KW-0805">Transcription regulation</keyword>
<evidence type="ECO:0000256" key="6">
    <source>
        <dbReference type="PROSITE-ProRule" id="PRU00169"/>
    </source>
</evidence>
<evidence type="ECO:0000256" key="2">
    <source>
        <dbReference type="ARBA" id="ARBA00023012"/>
    </source>
</evidence>
<dbReference type="PANTHER" id="PTHR44591:SF3">
    <property type="entry name" value="RESPONSE REGULATORY DOMAIN-CONTAINING PROTEIN"/>
    <property type="match status" value="1"/>
</dbReference>
<feature type="domain" description="Response regulatory" evidence="7">
    <location>
        <begin position="6"/>
        <end position="122"/>
    </location>
</feature>
<comment type="caution">
    <text evidence="8">The sequence shown here is derived from an EMBL/GenBank/DDBJ whole genome shotgun (WGS) entry which is preliminary data.</text>
</comment>
<keyword evidence="1 6" id="KW-0597">Phosphoprotein</keyword>
<feature type="modified residue" description="4-aspartylphosphate" evidence="6">
    <location>
        <position position="55"/>
    </location>
</feature>
<sequence length="125" mass="14011">MSTKKHILLVEDDEFLAELYATKLNLEGFEVSLAADGEKGLRMIKEKKPDLVLLDIVLPKMDGFEILKKMKAGKNTKDIPVILLTNLSQKDEVKRGLGLGANDYLIKAHFMPSEVIKKIKRIFGG</sequence>
<evidence type="ECO:0000313" key="8">
    <source>
        <dbReference type="EMBL" id="OGY45713.1"/>
    </source>
</evidence>
<dbReference type="CDD" id="cd17574">
    <property type="entry name" value="REC_OmpR"/>
    <property type="match status" value="1"/>
</dbReference>
<dbReference type="Pfam" id="PF00072">
    <property type="entry name" value="Response_reg"/>
    <property type="match status" value="1"/>
</dbReference>
<evidence type="ECO:0000259" key="7">
    <source>
        <dbReference type="PROSITE" id="PS50110"/>
    </source>
</evidence>
<evidence type="ECO:0000256" key="4">
    <source>
        <dbReference type="ARBA" id="ARBA00023125"/>
    </source>
</evidence>
<dbReference type="STRING" id="1797533.A2731_02125"/>
<evidence type="ECO:0000256" key="1">
    <source>
        <dbReference type="ARBA" id="ARBA00022553"/>
    </source>
</evidence>
<evidence type="ECO:0000313" key="9">
    <source>
        <dbReference type="Proteomes" id="UP000176241"/>
    </source>
</evidence>
<dbReference type="PANTHER" id="PTHR44591">
    <property type="entry name" value="STRESS RESPONSE REGULATOR PROTEIN 1"/>
    <property type="match status" value="1"/>
</dbReference>
<reference evidence="8 9" key="1">
    <citation type="journal article" date="2016" name="Nat. Commun.">
        <title>Thousands of microbial genomes shed light on interconnected biogeochemical processes in an aquifer system.</title>
        <authorList>
            <person name="Anantharaman K."/>
            <person name="Brown C.T."/>
            <person name="Hug L.A."/>
            <person name="Sharon I."/>
            <person name="Castelle C.J."/>
            <person name="Probst A.J."/>
            <person name="Thomas B.C."/>
            <person name="Singh A."/>
            <person name="Wilkins M.J."/>
            <person name="Karaoz U."/>
            <person name="Brodie E.L."/>
            <person name="Williams K.H."/>
            <person name="Hubbard S.S."/>
            <person name="Banfield J.F."/>
        </authorList>
    </citation>
    <scope>NUCLEOTIDE SEQUENCE [LARGE SCALE GENOMIC DNA]</scope>
</reference>
<name>A0A1G1Y029_9BACT</name>
<dbReference type="SUPFAM" id="SSF52172">
    <property type="entry name" value="CheY-like"/>
    <property type="match status" value="1"/>
</dbReference>
<dbReference type="EMBL" id="MHIC01000011">
    <property type="protein sequence ID" value="OGY45713.1"/>
    <property type="molecule type" value="Genomic_DNA"/>
</dbReference>
<keyword evidence="2" id="KW-0902">Two-component regulatory system</keyword>
<proteinExistence type="predicted"/>
<dbReference type="AlphaFoldDB" id="A0A1G1Y029"/>
<gene>
    <name evidence="8" type="ORF">A2731_02125</name>
</gene>
<dbReference type="InterPro" id="IPR001789">
    <property type="entry name" value="Sig_transdc_resp-reg_receiver"/>
</dbReference>
<evidence type="ECO:0000256" key="5">
    <source>
        <dbReference type="ARBA" id="ARBA00023163"/>
    </source>
</evidence>
<keyword evidence="5" id="KW-0804">Transcription</keyword>
<dbReference type="InterPro" id="IPR011006">
    <property type="entry name" value="CheY-like_superfamily"/>
</dbReference>
<dbReference type="SMART" id="SM00448">
    <property type="entry name" value="REC"/>
    <property type="match status" value="1"/>
</dbReference>
<accession>A0A1G1Y029</accession>
<dbReference type="Proteomes" id="UP000176241">
    <property type="component" value="Unassembled WGS sequence"/>
</dbReference>
<dbReference type="GO" id="GO:0000160">
    <property type="term" value="P:phosphorelay signal transduction system"/>
    <property type="evidence" value="ECO:0007669"/>
    <property type="project" value="UniProtKB-KW"/>
</dbReference>